<evidence type="ECO:0000313" key="3">
    <source>
        <dbReference type="Proteomes" id="UP000054477"/>
    </source>
</evidence>
<evidence type="ECO:0000313" key="2">
    <source>
        <dbReference type="EMBL" id="KIK00673.1"/>
    </source>
</evidence>
<dbReference type="Proteomes" id="UP000054477">
    <property type="component" value="Unassembled WGS sequence"/>
</dbReference>
<feature type="compositionally biased region" description="Acidic residues" evidence="1">
    <location>
        <begin position="61"/>
        <end position="86"/>
    </location>
</feature>
<proteinExistence type="predicted"/>
<name>A0A0C9XXS7_9AGAR</name>
<organism evidence="2 3">
    <name type="scientific">Laccaria amethystina LaAM-08-1</name>
    <dbReference type="NCBI Taxonomy" id="1095629"/>
    <lineage>
        <taxon>Eukaryota</taxon>
        <taxon>Fungi</taxon>
        <taxon>Dikarya</taxon>
        <taxon>Basidiomycota</taxon>
        <taxon>Agaricomycotina</taxon>
        <taxon>Agaricomycetes</taxon>
        <taxon>Agaricomycetidae</taxon>
        <taxon>Agaricales</taxon>
        <taxon>Agaricineae</taxon>
        <taxon>Hydnangiaceae</taxon>
        <taxon>Laccaria</taxon>
    </lineage>
</organism>
<reference evidence="2 3" key="1">
    <citation type="submission" date="2014-04" db="EMBL/GenBank/DDBJ databases">
        <authorList>
            <consortium name="DOE Joint Genome Institute"/>
            <person name="Kuo A."/>
            <person name="Kohler A."/>
            <person name="Nagy L.G."/>
            <person name="Floudas D."/>
            <person name="Copeland A."/>
            <person name="Barry K.W."/>
            <person name="Cichocki N."/>
            <person name="Veneault-Fourrey C."/>
            <person name="LaButti K."/>
            <person name="Lindquist E.A."/>
            <person name="Lipzen A."/>
            <person name="Lundell T."/>
            <person name="Morin E."/>
            <person name="Murat C."/>
            <person name="Sun H."/>
            <person name="Tunlid A."/>
            <person name="Henrissat B."/>
            <person name="Grigoriev I.V."/>
            <person name="Hibbett D.S."/>
            <person name="Martin F."/>
            <person name="Nordberg H.P."/>
            <person name="Cantor M.N."/>
            <person name="Hua S.X."/>
        </authorList>
    </citation>
    <scope>NUCLEOTIDE SEQUENCE [LARGE SCALE GENOMIC DNA]</scope>
    <source>
        <strain evidence="2 3">LaAM-08-1</strain>
    </source>
</reference>
<accession>A0A0C9XXS7</accession>
<dbReference type="OrthoDB" id="3068564at2759"/>
<dbReference type="EMBL" id="KN838621">
    <property type="protein sequence ID" value="KIK00673.1"/>
    <property type="molecule type" value="Genomic_DNA"/>
</dbReference>
<protein>
    <submittedName>
        <fullName evidence="2">Uncharacterized protein</fullName>
    </submittedName>
</protein>
<feature type="region of interest" description="Disordered" evidence="1">
    <location>
        <begin position="163"/>
        <end position="195"/>
    </location>
</feature>
<dbReference type="HOGENOM" id="CLU_034394_1_1_1"/>
<evidence type="ECO:0000256" key="1">
    <source>
        <dbReference type="SAM" id="MobiDB-lite"/>
    </source>
</evidence>
<dbReference type="AlphaFoldDB" id="A0A0C9XXS7"/>
<sequence>MVAPRRRRSSLLRTRRIRFRGIGLQREDLEQSLETLAGEIGASVVVVKEIEVPFGMVQLVEGEEEDTDTGQTETETESPSDTDGDDLSGTVVLERDALFAMDLESDLDEPTSQSRFAIDLEIASVFKPRPLRTHVHNHLHVAGNGGGKNEKLKHLIPALNGNENGVGSGLGNGDATEHNNPHHRRQARDRKRDEKRRALTAFAAQSVAVAAASAVHADSSAIVHGLEQMHVTIEEPATLTVPSDGITSTGVDISTTTTGIEISSQTISAVDISIEIHQDEDGVDDDDDDVFAPPTTAIPYSTFPTAPGGEYFLNVPAFSSSPTSSGAGSTSKSEKGETRLIVEALVVRKTSLEEAFLDFGGFSLT</sequence>
<reference evidence="3" key="2">
    <citation type="submission" date="2015-01" db="EMBL/GenBank/DDBJ databases">
        <title>Evolutionary Origins and Diversification of the Mycorrhizal Mutualists.</title>
        <authorList>
            <consortium name="DOE Joint Genome Institute"/>
            <consortium name="Mycorrhizal Genomics Consortium"/>
            <person name="Kohler A."/>
            <person name="Kuo A."/>
            <person name="Nagy L.G."/>
            <person name="Floudas D."/>
            <person name="Copeland A."/>
            <person name="Barry K.W."/>
            <person name="Cichocki N."/>
            <person name="Veneault-Fourrey C."/>
            <person name="LaButti K."/>
            <person name="Lindquist E.A."/>
            <person name="Lipzen A."/>
            <person name="Lundell T."/>
            <person name="Morin E."/>
            <person name="Murat C."/>
            <person name="Riley R."/>
            <person name="Ohm R."/>
            <person name="Sun H."/>
            <person name="Tunlid A."/>
            <person name="Henrissat B."/>
            <person name="Grigoriev I.V."/>
            <person name="Hibbett D.S."/>
            <person name="Martin F."/>
        </authorList>
    </citation>
    <scope>NUCLEOTIDE SEQUENCE [LARGE SCALE GENOMIC DNA]</scope>
    <source>
        <strain evidence="3">LaAM-08-1</strain>
    </source>
</reference>
<gene>
    <name evidence="2" type="ORF">K443DRAFT_598892</name>
</gene>
<feature type="region of interest" description="Disordered" evidence="1">
    <location>
        <begin position="59"/>
        <end position="88"/>
    </location>
</feature>
<keyword evidence="3" id="KW-1185">Reference proteome</keyword>